<dbReference type="Gene3D" id="3.90.1150.10">
    <property type="entry name" value="Aspartate Aminotransferase, domain 1"/>
    <property type="match status" value="1"/>
</dbReference>
<feature type="domain" description="Aminotransferase class I/classII large" evidence="1">
    <location>
        <begin position="54"/>
        <end position="381"/>
    </location>
</feature>
<evidence type="ECO:0000259" key="1">
    <source>
        <dbReference type="Pfam" id="PF00155"/>
    </source>
</evidence>
<dbReference type="GO" id="GO:0030170">
    <property type="term" value="F:pyridoxal phosphate binding"/>
    <property type="evidence" value="ECO:0007669"/>
    <property type="project" value="InterPro"/>
</dbReference>
<protein>
    <submittedName>
        <fullName evidence="2">Aspartate/tyrosine/aromatic aminotransferase</fullName>
    </submittedName>
</protein>
<dbReference type="GO" id="GO:0008483">
    <property type="term" value="F:transaminase activity"/>
    <property type="evidence" value="ECO:0007669"/>
    <property type="project" value="UniProtKB-KW"/>
</dbReference>
<dbReference type="EMBL" id="PFGC01000031">
    <property type="protein sequence ID" value="PIW37003.1"/>
    <property type="molecule type" value="Genomic_DNA"/>
</dbReference>
<dbReference type="InterPro" id="IPR015421">
    <property type="entry name" value="PyrdxlP-dep_Trfase_major"/>
</dbReference>
<keyword evidence="2" id="KW-0808">Transferase</keyword>
<reference evidence="2 3" key="1">
    <citation type="submission" date="2017-09" db="EMBL/GenBank/DDBJ databases">
        <title>Depth-based differentiation of microbial function through sediment-hosted aquifers and enrichment of novel symbionts in the deep terrestrial subsurface.</title>
        <authorList>
            <person name="Probst A.J."/>
            <person name="Ladd B."/>
            <person name="Jarett J.K."/>
            <person name="Geller-Mcgrath D.E."/>
            <person name="Sieber C.M."/>
            <person name="Emerson J.B."/>
            <person name="Anantharaman K."/>
            <person name="Thomas B.C."/>
            <person name="Malmstrom R."/>
            <person name="Stieglmeier M."/>
            <person name="Klingl A."/>
            <person name="Woyke T."/>
            <person name="Ryan C.M."/>
            <person name="Banfield J.F."/>
        </authorList>
    </citation>
    <scope>NUCLEOTIDE SEQUENCE [LARGE SCALE GENOMIC DNA]</scope>
    <source>
        <strain evidence="2">CG15_BIG_FIL_POST_REV_8_21_14_020_45_12</strain>
    </source>
</reference>
<dbReference type="Proteomes" id="UP000230292">
    <property type="component" value="Unassembled WGS sequence"/>
</dbReference>
<comment type="caution">
    <text evidence="2">The sequence shown here is derived from an EMBL/GenBank/DDBJ whole genome shotgun (WGS) entry which is preliminary data.</text>
</comment>
<gene>
    <name evidence="2" type="ORF">COW24_02470</name>
</gene>
<dbReference type="InterPro" id="IPR004839">
    <property type="entry name" value="Aminotransferase_I/II_large"/>
</dbReference>
<dbReference type="InterPro" id="IPR015424">
    <property type="entry name" value="PyrdxlP-dep_Trfase"/>
</dbReference>
<name>A0A2M7H454_9BACT</name>
<dbReference type="PANTHER" id="PTHR43510">
    <property type="entry name" value="AMINOTRANSFERASE FUNCTION, HYPOTHETICAL (EUROFUNG)"/>
    <property type="match status" value="1"/>
</dbReference>
<keyword evidence="2" id="KW-0032">Aminotransferase</keyword>
<accession>A0A2M7H454</accession>
<dbReference type="AlphaFoldDB" id="A0A2M7H454"/>
<organism evidence="2 3">
    <name type="scientific">Candidatus Kerfeldbacteria bacterium CG15_BIG_FIL_POST_REV_8_21_14_020_45_12</name>
    <dbReference type="NCBI Taxonomy" id="2014247"/>
    <lineage>
        <taxon>Bacteria</taxon>
        <taxon>Candidatus Kerfeldiibacteriota</taxon>
    </lineage>
</organism>
<dbReference type="InterPro" id="IPR015422">
    <property type="entry name" value="PyrdxlP-dep_Trfase_small"/>
</dbReference>
<proteinExistence type="predicted"/>
<evidence type="ECO:0000313" key="2">
    <source>
        <dbReference type="EMBL" id="PIW37003.1"/>
    </source>
</evidence>
<dbReference type="SUPFAM" id="SSF53383">
    <property type="entry name" value="PLP-dependent transferases"/>
    <property type="match status" value="1"/>
</dbReference>
<dbReference type="Gene3D" id="3.40.640.10">
    <property type="entry name" value="Type I PLP-dependent aspartate aminotransferase-like (Major domain)"/>
    <property type="match status" value="1"/>
</dbReference>
<dbReference type="Pfam" id="PF00155">
    <property type="entry name" value="Aminotran_1_2"/>
    <property type="match status" value="1"/>
</dbReference>
<sequence length="391" mass="45368">MSLKDYVDLTQHEIHALKQTYNLADAHTHQSQSATQRNIIRRLPELWYESEQQTQHEMEQRFIKAFFTFHNQPAALKTPSMLVYASSIAMVMAANYFHKNGLTVAQITPCFDNLHDILKYMKVPTEPLMEEWLHDPETLYSNLVEHITADVLFIVSPNNPTGWDLTGRTGSQYKRGFEELIRYAKDHNKILSFDFCFASTIIHDDNVPTFDVYELLEESGVRYISYEDTGKTWPLQDAKVAILKCSKDVFRELYDISTSYLLNVSPFILNLVTQYIEDSIADEGASIIDLLKTNRAVVTKYLNSDLLEVHQPKTQMSVAWVRILDPNKRATDLQQQIYDKEEVYVLPGTYFFWDNPKRGERYLRIALARDTELLTKAVKRIARALEIHQSL</sequence>
<dbReference type="PANTHER" id="PTHR43510:SF1">
    <property type="entry name" value="AMINOTRANSFERASE FUNCTION, HYPOTHETICAL (EUROFUNG)"/>
    <property type="match status" value="1"/>
</dbReference>
<evidence type="ECO:0000313" key="3">
    <source>
        <dbReference type="Proteomes" id="UP000230292"/>
    </source>
</evidence>